<dbReference type="Proteomes" id="UP001307889">
    <property type="component" value="Chromosome 7"/>
</dbReference>
<proteinExistence type="predicted"/>
<feature type="compositionally biased region" description="Basic and acidic residues" evidence="1">
    <location>
        <begin position="19"/>
        <end position="37"/>
    </location>
</feature>
<accession>A0ABN7AX18</accession>
<evidence type="ECO:0000256" key="1">
    <source>
        <dbReference type="SAM" id="MobiDB-lite"/>
    </source>
</evidence>
<organism evidence="2 3">
    <name type="scientific">Nesidiocoris tenuis</name>
    <dbReference type="NCBI Taxonomy" id="355587"/>
    <lineage>
        <taxon>Eukaryota</taxon>
        <taxon>Metazoa</taxon>
        <taxon>Ecdysozoa</taxon>
        <taxon>Arthropoda</taxon>
        <taxon>Hexapoda</taxon>
        <taxon>Insecta</taxon>
        <taxon>Pterygota</taxon>
        <taxon>Neoptera</taxon>
        <taxon>Paraneoptera</taxon>
        <taxon>Hemiptera</taxon>
        <taxon>Heteroptera</taxon>
        <taxon>Panheteroptera</taxon>
        <taxon>Cimicomorpha</taxon>
        <taxon>Miridae</taxon>
        <taxon>Dicyphina</taxon>
        <taxon>Nesidiocoris</taxon>
    </lineage>
</organism>
<evidence type="ECO:0000313" key="3">
    <source>
        <dbReference type="Proteomes" id="UP001307889"/>
    </source>
</evidence>
<gene>
    <name evidence="2" type="ORF">NTJ_09369</name>
</gene>
<keyword evidence="3" id="KW-1185">Reference proteome</keyword>
<protein>
    <submittedName>
        <fullName evidence="2">Uncharacterized protein</fullName>
    </submittedName>
</protein>
<feature type="region of interest" description="Disordered" evidence="1">
    <location>
        <begin position="19"/>
        <end position="45"/>
    </location>
</feature>
<name>A0ABN7AX18_9HEMI</name>
<dbReference type="EMBL" id="AP028915">
    <property type="protein sequence ID" value="BES96558.1"/>
    <property type="molecule type" value="Genomic_DNA"/>
</dbReference>
<evidence type="ECO:0000313" key="2">
    <source>
        <dbReference type="EMBL" id="BES96558.1"/>
    </source>
</evidence>
<sequence>MMVEEEKVSREDVLHKRISDLTHKGRTREGEQVRDESFGPGLARRKSEAWEGNTWSGMKEVLIPQFSDYSPAPVASHSSPSSVLLITNDDEQQFSIKMQETLLQGSCSGKSPHEYILPYTPHTNHILYVHTIP</sequence>
<reference evidence="2 3" key="1">
    <citation type="submission" date="2023-09" db="EMBL/GenBank/DDBJ databases">
        <title>Nesidiocoris tenuis whole genome shotgun sequence.</title>
        <authorList>
            <person name="Shibata T."/>
            <person name="Shimoda M."/>
            <person name="Kobayashi T."/>
            <person name="Uehara T."/>
        </authorList>
    </citation>
    <scope>NUCLEOTIDE SEQUENCE [LARGE SCALE GENOMIC DNA]</scope>
    <source>
        <strain evidence="2 3">Japan</strain>
    </source>
</reference>